<evidence type="ECO:0000313" key="3">
    <source>
        <dbReference type="Proteomes" id="UP000298030"/>
    </source>
</evidence>
<accession>A0A4Y7TQ68</accession>
<evidence type="ECO:0000256" key="1">
    <source>
        <dbReference type="SAM" id="MobiDB-lite"/>
    </source>
</evidence>
<comment type="caution">
    <text evidence="2">The sequence shown here is derived from an EMBL/GenBank/DDBJ whole genome shotgun (WGS) entry which is preliminary data.</text>
</comment>
<dbReference type="EMBL" id="QPFP01000006">
    <property type="protein sequence ID" value="TEB36296.1"/>
    <property type="molecule type" value="Genomic_DNA"/>
</dbReference>
<gene>
    <name evidence="2" type="ORF">FA13DRAFT_1903611</name>
</gene>
<evidence type="ECO:0000313" key="2">
    <source>
        <dbReference type="EMBL" id="TEB36296.1"/>
    </source>
</evidence>
<feature type="region of interest" description="Disordered" evidence="1">
    <location>
        <begin position="155"/>
        <end position="181"/>
    </location>
</feature>
<organism evidence="2 3">
    <name type="scientific">Coprinellus micaceus</name>
    <name type="common">Glistening ink-cap mushroom</name>
    <name type="synonym">Coprinus micaceus</name>
    <dbReference type="NCBI Taxonomy" id="71717"/>
    <lineage>
        <taxon>Eukaryota</taxon>
        <taxon>Fungi</taxon>
        <taxon>Dikarya</taxon>
        <taxon>Basidiomycota</taxon>
        <taxon>Agaricomycotina</taxon>
        <taxon>Agaricomycetes</taxon>
        <taxon>Agaricomycetidae</taxon>
        <taxon>Agaricales</taxon>
        <taxon>Agaricineae</taxon>
        <taxon>Psathyrellaceae</taxon>
        <taxon>Coprinellus</taxon>
    </lineage>
</organism>
<proteinExistence type="predicted"/>
<keyword evidence="3" id="KW-1185">Reference proteome</keyword>
<sequence length="283" mass="30949">MVTSKPLAVTVLWDLETCLPSDISPREAATVISKVATSRGNVRKFQAFHLSNPRNGGSWPGHDQPLSDHQQSYLQELQMNGVEPVECSFLDGDSVEKAMTIEMFTDIIDGGFHAPPTLIVISQRTSLEYAGARLHQKNYKLLLFKRWDEVHDASQTAMESSAIPPPSAEGGSKQGQESTSDPMLAMDHLDKSVAKTYHVLIDVLWDNVEKGGDKISRADVGNLLIRRDPNVYRDAGFEGKSAFRNYIGTAEDRGVIRSGGGGTEAWVELRTSNDGTYSPAGAN</sequence>
<dbReference type="STRING" id="71717.A0A4Y7TQ68"/>
<dbReference type="OrthoDB" id="2928030at2759"/>
<name>A0A4Y7TQ68_COPMI</name>
<reference evidence="2 3" key="1">
    <citation type="journal article" date="2019" name="Nat. Ecol. Evol.">
        <title>Megaphylogeny resolves global patterns of mushroom evolution.</title>
        <authorList>
            <person name="Varga T."/>
            <person name="Krizsan K."/>
            <person name="Foldi C."/>
            <person name="Dima B."/>
            <person name="Sanchez-Garcia M."/>
            <person name="Sanchez-Ramirez S."/>
            <person name="Szollosi G.J."/>
            <person name="Szarkandi J.G."/>
            <person name="Papp V."/>
            <person name="Albert L."/>
            <person name="Andreopoulos W."/>
            <person name="Angelini C."/>
            <person name="Antonin V."/>
            <person name="Barry K.W."/>
            <person name="Bougher N.L."/>
            <person name="Buchanan P."/>
            <person name="Buyck B."/>
            <person name="Bense V."/>
            <person name="Catcheside P."/>
            <person name="Chovatia M."/>
            <person name="Cooper J."/>
            <person name="Damon W."/>
            <person name="Desjardin D."/>
            <person name="Finy P."/>
            <person name="Geml J."/>
            <person name="Haridas S."/>
            <person name="Hughes K."/>
            <person name="Justo A."/>
            <person name="Karasinski D."/>
            <person name="Kautmanova I."/>
            <person name="Kiss B."/>
            <person name="Kocsube S."/>
            <person name="Kotiranta H."/>
            <person name="LaButti K.M."/>
            <person name="Lechner B.E."/>
            <person name="Liimatainen K."/>
            <person name="Lipzen A."/>
            <person name="Lukacs Z."/>
            <person name="Mihaltcheva S."/>
            <person name="Morgado L.N."/>
            <person name="Niskanen T."/>
            <person name="Noordeloos M.E."/>
            <person name="Ohm R.A."/>
            <person name="Ortiz-Santana B."/>
            <person name="Ovrebo C."/>
            <person name="Racz N."/>
            <person name="Riley R."/>
            <person name="Savchenko A."/>
            <person name="Shiryaev A."/>
            <person name="Soop K."/>
            <person name="Spirin V."/>
            <person name="Szebenyi C."/>
            <person name="Tomsovsky M."/>
            <person name="Tulloss R.E."/>
            <person name="Uehling J."/>
            <person name="Grigoriev I.V."/>
            <person name="Vagvolgyi C."/>
            <person name="Papp T."/>
            <person name="Martin F.M."/>
            <person name="Miettinen O."/>
            <person name="Hibbett D.S."/>
            <person name="Nagy L.G."/>
        </authorList>
    </citation>
    <scope>NUCLEOTIDE SEQUENCE [LARGE SCALE GENOMIC DNA]</scope>
    <source>
        <strain evidence="2 3">FP101781</strain>
    </source>
</reference>
<protein>
    <submittedName>
        <fullName evidence="2">Uncharacterized protein</fullName>
    </submittedName>
</protein>
<dbReference type="AlphaFoldDB" id="A0A4Y7TQ68"/>
<dbReference type="Proteomes" id="UP000298030">
    <property type="component" value="Unassembled WGS sequence"/>
</dbReference>